<sequence>MTTTRPLPDDYGEVLAELSAHVRRARGRTQLRANVELVQLYHAIGRTLLARQRTDAWGSGVLDRVAQNLRAEFPSMTGLSRTNLKYMRAFARAWPHGEAGPEGQRAVDLLPWGHITVLLGKLPDGEARDRYAAVAVAQGWSRNVLVNRIMSRSLERTGAPPCNFDAHLAPEDSDLARELGRDPYVFDFLEVGGTLSERAMEQALIDRLADTLRELGSGFAFVGRQVRFTVDDADAIVDLLFFHVEQLRYVVVELKVGAFEPAFTGQLGFYVAVVDDRLRRSGHRPTVGILICAGRGEQAVRYALRSAGSPMAVSTYTYGSLPEDERDALPAEERIIAAVRSARTRESDGRLDD</sequence>
<dbReference type="Pfam" id="PF17761">
    <property type="entry name" value="DUF1016_N"/>
    <property type="match status" value="1"/>
</dbReference>
<feature type="domain" description="YhcG N-terminal" evidence="2">
    <location>
        <begin position="18"/>
        <end position="156"/>
    </location>
</feature>
<dbReference type="AlphaFoldDB" id="A0A251XQ76"/>
<dbReference type="InterPro" id="IPR011856">
    <property type="entry name" value="tRNA_endonuc-like_dom_sf"/>
</dbReference>
<dbReference type="GO" id="GO:0003676">
    <property type="term" value="F:nucleic acid binding"/>
    <property type="evidence" value="ECO:0007669"/>
    <property type="project" value="InterPro"/>
</dbReference>
<feature type="domain" description="YhcG PDDEXK nuclease" evidence="1">
    <location>
        <begin position="180"/>
        <end position="318"/>
    </location>
</feature>
<dbReference type="Gene3D" id="3.40.1350.10">
    <property type="match status" value="1"/>
</dbReference>
<evidence type="ECO:0000313" key="3">
    <source>
        <dbReference type="EMBL" id="OUE07656.1"/>
    </source>
</evidence>
<organism evidence="3 4">
    <name type="scientific">Clavibacter michiganensis</name>
    <dbReference type="NCBI Taxonomy" id="28447"/>
    <lineage>
        <taxon>Bacteria</taxon>
        <taxon>Bacillati</taxon>
        <taxon>Actinomycetota</taxon>
        <taxon>Actinomycetes</taxon>
        <taxon>Micrococcales</taxon>
        <taxon>Microbacteriaceae</taxon>
        <taxon>Clavibacter</taxon>
    </lineage>
</organism>
<reference evidence="3 4" key="1">
    <citation type="submission" date="2016-08" db="EMBL/GenBank/DDBJ databases">
        <title>Genome sequence of Clavibacter michiganensis spp. strain CASJ009.</title>
        <authorList>
            <person name="Thapa S.P."/>
            <person name="Coaker G."/>
        </authorList>
    </citation>
    <scope>NUCLEOTIDE SEQUENCE [LARGE SCALE GENOMIC DNA]</scope>
    <source>
        <strain evidence="3">CASJ009</strain>
    </source>
</reference>
<evidence type="ECO:0000259" key="1">
    <source>
        <dbReference type="Pfam" id="PF06250"/>
    </source>
</evidence>
<gene>
    <name evidence="3" type="ORF">CMsap09_01810</name>
</gene>
<dbReference type="InterPro" id="IPR009362">
    <property type="entry name" value="YhcG_C"/>
</dbReference>
<evidence type="ECO:0000259" key="2">
    <source>
        <dbReference type="Pfam" id="PF17761"/>
    </source>
</evidence>
<accession>A0A251XQ76</accession>
<dbReference type="Proteomes" id="UP000195106">
    <property type="component" value="Unassembled WGS sequence"/>
</dbReference>
<dbReference type="PANTHER" id="PTHR30547">
    <property type="entry name" value="UNCHARACTERIZED PROTEIN YHCG-RELATED"/>
    <property type="match status" value="1"/>
</dbReference>
<comment type="caution">
    <text evidence="3">The sequence shown here is derived from an EMBL/GenBank/DDBJ whole genome shotgun (WGS) entry which is preliminary data.</text>
</comment>
<dbReference type="InterPro" id="IPR041527">
    <property type="entry name" value="YhcG_N"/>
</dbReference>
<proteinExistence type="predicted"/>
<dbReference type="PANTHER" id="PTHR30547:SF0">
    <property type="entry name" value="BLR8175 PROTEIN"/>
    <property type="match status" value="1"/>
</dbReference>
<dbReference type="InterPro" id="IPR053148">
    <property type="entry name" value="PD-DEXK-like_domain"/>
</dbReference>
<name>A0A251XQ76_9MICO</name>
<evidence type="ECO:0008006" key="5">
    <source>
        <dbReference type="Google" id="ProtNLM"/>
    </source>
</evidence>
<evidence type="ECO:0000313" key="4">
    <source>
        <dbReference type="Proteomes" id="UP000195106"/>
    </source>
</evidence>
<protein>
    <recommendedName>
        <fullName evidence="5">DUF1016 domain-containing protein</fullName>
    </recommendedName>
</protein>
<dbReference type="EMBL" id="MDHJ01000001">
    <property type="protein sequence ID" value="OUE07656.1"/>
    <property type="molecule type" value="Genomic_DNA"/>
</dbReference>
<dbReference type="Pfam" id="PF06250">
    <property type="entry name" value="YhcG_C"/>
    <property type="match status" value="1"/>
</dbReference>